<dbReference type="Proteomes" id="UP000555552">
    <property type="component" value="Unassembled WGS sequence"/>
</dbReference>
<evidence type="ECO:0000256" key="2">
    <source>
        <dbReference type="SAM" id="SignalP"/>
    </source>
</evidence>
<evidence type="ECO:0000313" key="3">
    <source>
        <dbReference type="EMBL" id="NNH23541.1"/>
    </source>
</evidence>
<protein>
    <recommendedName>
        <fullName evidence="5">Pyrrolidone-carboxylate peptidase (N-terminal pyroglutamyl peptidase)</fullName>
    </recommendedName>
</protein>
<evidence type="ECO:0000256" key="1">
    <source>
        <dbReference type="SAM" id="MobiDB-lite"/>
    </source>
</evidence>
<feature type="chain" id="PRO_5032855219" description="Pyrrolidone-carboxylate peptidase (N-terminal pyroglutamyl peptidase)" evidence="2">
    <location>
        <begin position="38"/>
        <end position="476"/>
    </location>
</feature>
<name>A0A849BLL6_9ACTN</name>
<feature type="signal peptide" evidence="2">
    <location>
        <begin position="1"/>
        <end position="37"/>
    </location>
</feature>
<dbReference type="RefSeq" id="WP_171203351.1">
    <property type="nucleotide sequence ID" value="NZ_BAAANP010000002.1"/>
</dbReference>
<keyword evidence="4" id="KW-1185">Reference proteome</keyword>
<dbReference type="SUPFAM" id="SSF53182">
    <property type="entry name" value="Pyrrolidone carboxyl peptidase (pyroglutamate aminopeptidase)"/>
    <property type="match status" value="1"/>
</dbReference>
<proteinExistence type="predicted"/>
<organism evidence="3 4">
    <name type="scientific">Pseudokineococcus marinus</name>
    <dbReference type="NCBI Taxonomy" id="351215"/>
    <lineage>
        <taxon>Bacteria</taxon>
        <taxon>Bacillati</taxon>
        <taxon>Actinomycetota</taxon>
        <taxon>Actinomycetes</taxon>
        <taxon>Kineosporiales</taxon>
        <taxon>Kineosporiaceae</taxon>
        <taxon>Pseudokineococcus</taxon>
    </lineage>
</organism>
<feature type="region of interest" description="Disordered" evidence="1">
    <location>
        <begin position="377"/>
        <end position="406"/>
    </location>
</feature>
<evidence type="ECO:0000313" key="4">
    <source>
        <dbReference type="Proteomes" id="UP000555552"/>
    </source>
</evidence>
<dbReference type="Gene3D" id="3.40.630.20">
    <property type="entry name" value="Peptidase C15, pyroglutamyl peptidase I-like"/>
    <property type="match status" value="1"/>
</dbReference>
<sequence>MPFPRWTAPWTSRRSGSLVAGVATVAAAVVAASTVAAAPPPGTAAPERPRGADCYAEGGPLTVEEQRLGLPLPGEDTEAASRRFIEAAGFDRLVDRFQRRLCLTRRLDIATGIVDQYGADLWQTAVDRAQGRTQIGTIDRYDDRPLYWARTTMARALREWQPPFELSSLQRQALIRGLSYSSRGIDSVSFPSSTAGGEDVTRVLVSGFDTYSLDSSLRNSNPSGASALQLDGRTVETDAGPVVVQAVVLPVNWSDFDQGIVEDAFGPWLVGGTPDGGPEDPAGPPPDQRADMIMTISQTGRGRMDVEQWAGGFRGGFPDNNRAIQYGPISAAALWPQPQPSPQWIETTLPYQAMVDAGTGPWPVVLHDGITEWPAGTYPDPGSLRSAADPSPGSRAASAPGGNYLSNESMYRTNRLRLGAGLDELPGGHLHISSLVYPDDLNVLTSPAFEADRQAVVDQTVALVEAAGAAVAGSGS</sequence>
<accession>A0A849BLL6</accession>
<keyword evidence="2" id="KW-0732">Signal</keyword>
<gene>
    <name evidence="3" type="ORF">HLB09_10645</name>
</gene>
<dbReference type="InterPro" id="IPR036440">
    <property type="entry name" value="Peptidase_C15-like_sf"/>
</dbReference>
<comment type="caution">
    <text evidence="3">The sequence shown here is derived from an EMBL/GenBank/DDBJ whole genome shotgun (WGS) entry which is preliminary data.</text>
</comment>
<evidence type="ECO:0008006" key="5">
    <source>
        <dbReference type="Google" id="ProtNLM"/>
    </source>
</evidence>
<dbReference type="AlphaFoldDB" id="A0A849BLL6"/>
<dbReference type="EMBL" id="JABEMA010000157">
    <property type="protein sequence ID" value="NNH23541.1"/>
    <property type="molecule type" value="Genomic_DNA"/>
</dbReference>
<reference evidence="3 4" key="1">
    <citation type="submission" date="2020-05" db="EMBL/GenBank/DDBJ databases">
        <title>MicrobeNet Type strains.</title>
        <authorList>
            <person name="Nicholson A.C."/>
        </authorList>
    </citation>
    <scope>NUCLEOTIDE SEQUENCE [LARGE SCALE GENOMIC DNA]</scope>
    <source>
        <strain evidence="3 4">JCM 14547</strain>
    </source>
</reference>